<dbReference type="EMBL" id="BLLF01000756">
    <property type="protein sequence ID" value="GFH14702.1"/>
    <property type="molecule type" value="Genomic_DNA"/>
</dbReference>
<comment type="caution">
    <text evidence="1">The sequence shown here is derived from an EMBL/GenBank/DDBJ whole genome shotgun (WGS) entry which is preliminary data.</text>
</comment>
<sequence>MVGQAEPVSGSDMCLLDMHQLPSLLPELVDQPGLVHAGHNGELLELVGQAEPVPGSDMCLLDMHQLPSLLPELVDQPGLVHAGHNGELLELVEPLQA</sequence>
<dbReference type="Proteomes" id="UP000485058">
    <property type="component" value="Unassembled WGS sequence"/>
</dbReference>
<reference evidence="1 2" key="1">
    <citation type="submission" date="2020-02" db="EMBL/GenBank/DDBJ databases">
        <title>Draft genome sequence of Haematococcus lacustris strain NIES-144.</title>
        <authorList>
            <person name="Morimoto D."/>
            <person name="Nakagawa S."/>
            <person name="Yoshida T."/>
            <person name="Sawayama S."/>
        </authorList>
    </citation>
    <scope>NUCLEOTIDE SEQUENCE [LARGE SCALE GENOMIC DNA]</scope>
    <source>
        <strain evidence="1 2">NIES-144</strain>
    </source>
</reference>
<gene>
    <name evidence="1" type="ORF">HaLaN_10809</name>
</gene>
<evidence type="ECO:0000313" key="1">
    <source>
        <dbReference type="EMBL" id="GFH14702.1"/>
    </source>
</evidence>
<name>A0A699ZGH2_HAELA</name>
<proteinExistence type="predicted"/>
<organism evidence="1 2">
    <name type="scientific">Haematococcus lacustris</name>
    <name type="common">Green alga</name>
    <name type="synonym">Haematococcus pluvialis</name>
    <dbReference type="NCBI Taxonomy" id="44745"/>
    <lineage>
        <taxon>Eukaryota</taxon>
        <taxon>Viridiplantae</taxon>
        <taxon>Chlorophyta</taxon>
        <taxon>core chlorophytes</taxon>
        <taxon>Chlorophyceae</taxon>
        <taxon>CS clade</taxon>
        <taxon>Chlamydomonadales</taxon>
        <taxon>Haematococcaceae</taxon>
        <taxon>Haematococcus</taxon>
    </lineage>
</organism>
<keyword evidence="2" id="KW-1185">Reference proteome</keyword>
<protein>
    <submittedName>
        <fullName evidence="1">Uncharacterized protein</fullName>
    </submittedName>
</protein>
<evidence type="ECO:0000313" key="2">
    <source>
        <dbReference type="Proteomes" id="UP000485058"/>
    </source>
</evidence>
<dbReference type="AlphaFoldDB" id="A0A699ZGH2"/>
<accession>A0A699ZGH2</accession>